<evidence type="ECO:0000313" key="2">
    <source>
        <dbReference type="EMBL" id="SFE17343.1"/>
    </source>
</evidence>
<dbReference type="PANTHER" id="PTHR43355:SF2">
    <property type="entry name" value="FLAVIN REDUCTASE (NADPH)"/>
    <property type="match status" value="1"/>
</dbReference>
<dbReference type="Proteomes" id="UP000199477">
    <property type="component" value="Unassembled WGS sequence"/>
</dbReference>
<sequence>MNITLFGATGKTGRYLIDEGQRRGVNLTVFARSGSSFQQADIRIIRGDLTDRALVREAVRGADTVLSALGPTSPSHPRNLPITRATETILTAMTEEHVTRFIAISTGTAADPGDGFDWKIKAPAQLIRLFMPSSYRDIIGMAKTVRASPLEWTMVRVALLKDLPASHRLNVGLYGHTRHSLGISRADVASFMFDQAENRAFIRQAPGISTFAS</sequence>
<dbReference type="Gene3D" id="3.40.50.720">
    <property type="entry name" value="NAD(P)-binding Rossmann-like Domain"/>
    <property type="match status" value="1"/>
</dbReference>
<dbReference type="STRING" id="500610.SAMN02799615_00579"/>
<evidence type="ECO:0000259" key="1">
    <source>
        <dbReference type="Pfam" id="PF13460"/>
    </source>
</evidence>
<dbReference type="SUPFAM" id="SSF51735">
    <property type="entry name" value="NAD(P)-binding Rossmann-fold domains"/>
    <property type="match status" value="1"/>
</dbReference>
<reference evidence="3" key="1">
    <citation type="submission" date="2016-10" db="EMBL/GenBank/DDBJ databases">
        <authorList>
            <person name="Varghese N."/>
            <person name="Submissions S."/>
        </authorList>
    </citation>
    <scope>NUCLEOTIDE SEQUENCE [LARGE SCALE GENOMIC DNA]</scope>
    <source>
        <strain evidence="3">UNC178MFTsu3.1</strain>
    </source>
</reference>
<name>A0A1I1YGV4_9GAMM</name>
<keyword evidence="3" id="KW-1185">Reference proteome</keyword>
<gene>
    <name evidence="2" type="ORF">SAMN02799615_00579</name>
</gene>
<dbReference type="EMBL" id="FONH01000001">
    <property type="protein sequence ID" value="SFE17343.1"/>
    <property type="molecule type" value="Genomic_DNA"/>
</dbReference>
<evidence type="ECO:0000313" key="3">
    <source>
        <dbReference type="Proteomes" id="UP000199477"/>
    </source>
</evidence>
<accession>A0A1I1YGV4</accession>
<protein>
    <submittedName>
        <fullName evidence="2">Putative NADH-flavin reductase</fullName>
    </submittedName>
</protein>
<dbReference type="InterPro" id="IPR016040">
    <property type="entry name" value="NAD(P)-bd_dom"/>
</dbReference>
<dbReference type="InterPro" id="IPR036291">
    <property type="entry name" value="NAD(P)-bd_dom_sf"/>
</dbReference>
<dbReference type="Pfam" id="PF13460">
    <property type="entry name" value="NAD_binding_10"/>
    <property type="match status" value="1"/>
</dbReference>
<dbReference type="RefSeq" id="WP_026634575.1">
    <property type="nucleotide sequence ID" value="NZ_FONH01000001.1"/>
</dbReference>
<dbReference type="GO" id="GO:0004074">
    <property type="term" value="F:biliverdin reductase [NAD(P)H] activity"/>
    <property type="evidence" value="ECO:0007669"/>
    <property type="project" value="TreeGrafter"/>
</dbReference>
<organism evidence="2 3">
    <name type="scientific">Dyella marensis</name>
    <dbReference type="NCBI Taxonomy" id="500610"/>
    <lineage>
        <taxon>Bacteria</taxon>
        <taxon>Pseudomonadati</taxon>
        <taxon>Pseudomonadota</taxon>
        <taxon>Gammaproteobacteria</taxon>
        <taxon>Lysobacterales</taxon>
        <taxon>Rhodanobacteraceae</taxon>
        <taxon>Dyella</taxon>
    </lineage>
</organism>
<proteinExistence type="predicted"/>
<dbReference type="GO" id="GO:0042602">
    <property type="term" value="F:riboflavin reductase (NADPH) activity"/>
    <property type="evidence" value="ECO:0007669"/>
    <property type="project" value="TreeGrafter"/>
</dbReference>
<feature type="domain" description="NAD(P)-binding" evidence="1">
    <location>
        <begin position="7"/>
        <end position="198"/>
    </location>
</feature>
<dbReference type="PANTHER" id="PTHR43355">
    <property type="entry name" value="FLAVIN REDUCTASE (NADPH)"/>
    <property type="match status" value="1"/>
</dbReference>
<dbReference type="InterPro" id="IPR051606">
    <property type="entry name" value="Polyketide_Oxido-like"/>
</dbReference>
<dbReference type="AlphaFoldDB" id="A0A1I1YGV4"/>